<evidence type="ECO:0000256" key="3">
    <source>
        <dbReference type="ARBA" id="ARBA00022676"/>
    </source>
</evidence>
<keyword evidence="2" id="KW-1003">Cell membrane</keyword>
<dbReference type="Pfam" id="PF00535">
    <property type="entry name" value="Glycos_transf_2"/>
    <property type="match status" value="1"/>
</dbReference>
<evidence type="ECO:0000259" key="6">
    <source>
        <dbReference type="Pfam" id="PF00535"/>
    </source>
</evidence>
<keyword evidence="4" id="KW-0808">Transferase</keyword>
<dbReference type="Proteomes" id="UP000177407">
    <property type="component" value="Unassembled WGS sequence"/>
</dbReference>
<keyword evidence="5" id="KW-0472">Membrane</keyword>
<dbReference type="InterPro" id="IPR029044">
    <property type="entry name" value="Nucleotide-diphossugar_trans"/>
</dbReference>
<organism evidence="7 8">
    <name type="scientific">Candidatus Falkowbacteria bacterium RIFOXYA2_FULL_38_12</name>
    <dbReference type="NCBI Taxonomy" id="1797993"/>
    <lineage>
        <taxon>Bacteria</taxon>
        <taxon>Candidatus Falkowiibacteriota</taxon>
    </lineage>
</organism>
<evidence type="ECO:0000256" key="1">
    <source>
        <dbReference type="ARBA" id="ARBA00004236"/>
    </source>
</evidence>
<dbReference type="PANTHER" id="PTHR43646">
    <property type="entry name" value="GLYCOSYLTRANSFERASE"/>
    <property type="match status" value="1"/>
</dbReference>
<name>A0A1F5S1T1_9BACT</name>
<evidence type="ECO:0000256" key="4">
    <source>
        <dbReference type="ARBA" id="ARBA00022679"/>
    </source>
</evidence>
<dbReference type="Gene3D" id="3.90.550.10">
    <property type="entry name" value="Spore Coat Polysaccharide Biosynthesis Protein SpsA, Chain A"/>
    <property type="match status" value="1"/>
</dbReference>
<evidence type="ECO:0000256" key="5">
    <source>
        <dbReference type="ARBA" id="ARBA00023136"/>
    </source>
</evidence>
<evidence type="ECO:0000313" key="8">
    <source>
        <dbReference type="Proteomes" id="UP000177407"/>
    </source>
</evidence>
<protein>
    <recommendedName>
        <fullName evidence="6">Glycosyltransferase 2-like domain-containing protein</fullName>
    </recommendedName>
</protein>
<accession>A0A1F5S1T1</accession>
<proteinExistence type="predicted"/>
<dbReference type="EMBL" id="MFGA01000023">
    <property type="protein sequence ID" value="OGF20522.1"/>
    <property type="molecule type" value="Genomic_DNA"/>
</dbReference>
<evidence type="ECO:0000256" key="2">
    <source>
        <dbReference type="ARBA" id="ARBA00022475"/>
    </source>
</evidence>
<feature type="domain" description="Glycosyltransferase 2-like" evidence="6">
    <location>
        <begin position="4"/>
        <end position="170"/>
    </location>
</feature>
<dbReference type="AlphaFoldDB" id="A0A1F5S1T1"/>
<evidence type="ECO:0000313" key="7">
    <source>
        <dbReference type="EMBL" id="OGF20522.1"/>
    </source>
</evidence>
<sequence length="244" mass="27669">MKVSIVVPAYNEEGFLPRCLNSIFSSDLPDNFEVIVVNNASTDKTEMVAKNFKGVRVINESKKGVTRARQAGYLASSGEILVFFDADSIVSKNWFNIVIKKFTNDSELIGISGPYHFEKISKIVAFLESIYNNIIMPVGEKIWKYVFRQGGIMLIGGNFAVRREALEKIGGFNTNLEFYGEDTELTRRIAKIGKIEFSKELVIGSSLRRFGGEGGIRLIAKYVINFFSEWIFKKPLNKIYQDFR</sequence>
<dbReference type="GO" id="GO:0016757">
    <property type="term" value="F:glycosyltransferase activity"/>
    <property type="evidence" value="ECO:0007669"/>
    <property type="project" value="UniProtKB-KW"/>
</dbReference>
<dbReference type="SUPFAM" id="SSF53448">
    <property type="entry name" value="Nucleotide-diphospho-sugar transferases"/>
    <property type="match status" value="1"/>
</dbReference>
<gene>
    <name evidence="7" type="ORF">A2257_04140</name>
</gene>
<keyword evidence="3" id="KW-0328">Glycosyltransferase</keyword>
<dbReference type="CDD" id="cd00761">
    <property type="entry name" value="Glyco_tranf_GTA_type"/>
    <property type="match status" value="1"/>
</dbReference>
<comment type="caution">
    <text evidence="7">The sequence shown here is derived from an EMBL/GenBank/DDBJ whole genome shotgun (WGS) entry which is preliminary data.</text>
</comment>
<comment type="subcellular location">
    <subcellularLocation>
        <location evidence="1">Cell membrane</location>
    </subcellularLocation>
</comment>
<dbReference type="GO" id="GO:0005886">
    <property type="term" value="C:plasma membrane"/>
    <property type="evidence" value="ECO:0007669"/>
    <property type="project" value="UniProtKB-SubCell"/>
</dbReference>
<reference evidence="7 8" key="1">
    <citation type="journal article" date="2016" name="Nat. Commun.">
        <title>Thousands of microbial genomes shed light on interconnected biogeochemical processes in an aquifer system.</title>
        <authorList>
            <person name="Anantharaman K."/>
            <person name="Brown C.T."/>
            <person name="Hug L.A."/>
            <person name="Sharon I."/>
            <person name="Castelle C.J."/>
            <person name="Probst A.J."/>
            <person name="Thomas B.C."/>
            <person name="Singh A."/>
            <person name="Wilkins M.J."/>
            <person name="Karaoz U."/>
            <person name="Brodie E.L."/>
            <person name="Williams K.H."/>
            <person name="Hubbard S.S."/>
            <person name="Banfield J.F."/>
        </authorList>
    </citation>
    <scope>NUCLEOTIDE SEQUENCE [LARGE SCALE GENOMIC DNA]</scope>
</reference>
<dbReference type="InterPro" id="IPR001173">
    <property type="entry name" value="Glyco_trans_2-like"/>
</dbReference>
<dbReference type="PANTHER" id="PTHR43646:SF2">
    <property type="entry name" value="GLYCOSYLTRANSFERASE 2-LIKE DOMAIN-CONTAINING PROTEIN"/>
    <property type="match status" value="1"/>
</dbReference>